<feature type="region of interest" description="Disordered" evidence="1">
    <location>
        <begin position="130"/>
        <end position="155"/>
    </location>
</feature>
<feature type="compositionally biased region" description="Low complexity" evidence="1">
    <location>
        <begin position="248"/>
        <end position="260"/>
    </location>
</feature>
<dbReference type="PANTHER" id="PTHR47165">
    <property type="entry name" value="OS03G0429900 PROTEIN"/>
    <property type="match status" value="1"/>
</dbReference>
<feature type="compositionally biased region" description="Polar residues" evidence="1">
    <location>
        <begin position="218"/>
        <end position="242"/>
    </location>
</feature>
<evidence type="ECO:0000256" key="1">
    <source>
        <dbReference type="SAM" id="MobiDB-lite"/>
    </source>
</evidence>
<evidence type="ECO:0000313" key="3">
    <source>
        <dbReference type="Proteomes" id="UP000823388"/>
    </source>
</evidence>
<keyword evidence="3" id="KW-1185">Reference proteome</keyword>
<dbReference type="PANTHER" id="PTHR47165:SF3">
    <property type="entry name" value="RETROTRANSPOSON-LIKE PROTEIN"/>
    <property type="match status" value="1"/>
</dbReference>
<gene>
    <name evidence="2" type="ORF">PVAP13_3NG079505</name>
</gene>
<evidence type="ECO:0008006" key="4">
    <source>
        <dbReference type="Google" id="ProtNLM"/>
    </source>
</evidence>
<proteinExistence type="predicted"/>
<name>A0A8T0UD09_PANVG</name>
<feature type="region of interest" description="Disordered" evidence="1">
    <location>
        <begin position="195"/>
        <end position="260"/>
    </location>
</feature>
<sequence>MSCLPEGSSYICPKCNILDMYTYKYKLPFFASDGTEESEMIAFAAVAQAIVGKPVETVMRSIRNGDNIPPDIAAIVSSKFTFSVAMAESSFSKPKKSYQVNSILHNYGKQRALPFHGPNQAQLLNENTQLPAEPSASTSPSYIPPSSSQNPLHETPTKILPLDQILLQTPPKNIELPKNNKGDANIIDPTLSTEVKSAKKRLHISERDEEKDGEEPYSETTPDQEIPQQTNPNRQSNVQRALTSPAEKISSSRSSKSPKK</sequence>
<dbReference type="InterPro" id="IPR012340">
    <property type="entry name" value="NA-bd_OB-fold"/>
</dbReference>
<organism evidence="2 3">
    <name type="scientific">Panicum virgatum</name>
    <name type="common">Blackwell switchgrass</name>
    <dbReference type="NCBI Taxonomy" id="38727"/>
    <lineage>
        <taxon>Eukaryota</taxon>
        <taxon>Viridiplantae</taxon>
        <taxon>Streptophyta</taxon>
        <taxon>Embryophyta</taxon>
        <taxon>Tracheophyta</taxon>
        <taxon>Spermatophyta</taxon>
        <taxon>Magnoliopsida</taxon>
        <taxon>Liliopsida</taxon>
        <taxon>Poales</taxon>
        <taxon>Poaceae</taxon>
        <taxon>PACMAD clade</taxon>
        <taxon>Panicoideae</taxon>
        <taxon>Panicodae</taxon>
        <taxon>Paniceae</taxon>
        <taxon>Panicinae</taxon>
        <taxon>Panicum</taxon>
        <taxon>Panicum sect. Hiantes</taxon>
    </lineage>
</organism>
<protein>
    <recommendedName>
        <fullName evidence="4">Replication factor A C-terminal domain-containing protein</fullName>
    </recommendedName>
</protein>
<feature type="compositionally biased region" description="Low complexity" evidence="1">
    <location>
        <begin position="134"/>
        <end position="151"/>
    </location>
</feature>
<comment type="caution">
    <text evidence="2">The sequence shown here is derived from an EMBL/GenBank/DDBJ whole genome shotgun (WGS) entry which is preliminary data.</text>
</comment>
<dbReference type="AlphaFoldDB" id="A0A8T0UD09"/>
<feature type="region of interest" description="Disordered" evidence="1">
    <location>
        <begin position="171"/>
        <end position="190"/>
    </location>
</feature>
<dbReference type="Proteomes" id="UP000823388">
    <property type="component" value="Chromosome 3N"/>
</dbReference>
<evidence type="ECO:0000313" key="2">
    <source>
        <dbReference type="EMBL" id="KAG2618319.1"/>
    </source>
</evidence>
<reference evidence="2" key="1">
    <citation type="submission" date="2020-05" db="EMBL/GenBank/DDBJ databases">
        <title>WGS assembly of Panicum virgatum.</title>
        <authorList>
            <person name="Lovell J.T."/>
            <person name="Jenkins J."/>
            <person name="Shu S."/>
            <person name="Juenger T.E."/>
            <person name="Schmutz J."/>
        </authorList>
    </citation>
    <scope>NUCLEOTIDE SEQUENCE</scope>
    <source>
        <strain evidence="2">AP13</strain>
    </source>
</reference>
<dbReference type="EMBL" id="CM029042">
    <property type="protein sequence ID" value="KAG2618319.1"/>
    <property type="molecule type" value="Genomic_DNA"/>
</dbReference>
<dbReference type="SUPFAM" id="SSF50249">
    <property type="entry name" value="Nucleic acid-binding proteins"/>
    <property type="match status" value="1"/>
</dbReference>
<dbReference type="Gene3D" id="2.40.50.140">
    <property type="entry name" value="Nucleic acid-binding proteins"/>
    <property type="match status" value="1"/>
</dbReference>
<accession>A0A8T0UD09</accession>